<organism evidence="1 2">
    <name type="scientific">Mesorhizobium japonicum</name>
    <dbReference type="NCBI Taxonomy" id="2066070"/>
    <lineage>
        <taxon>Bacteria</taxon>
        <taxon>Pseudomonadati</taxon>
        <taxon>Pseudomonadota</taxon>
        <taxon>Alphaproteobacteria</taxon>
        <taxon>Hyphomicrobiales</taxon>
        <taxon>Phyllobacteriaceae</taxon>
        <taxon>Mesorhizobium</taxon>
    </lineage>
</organism>
<proteinExistence type="predicted"/>
<dbReference type="AlphaFoldDB" id="A0A3M9XGJ9"/>
<protein>
    <submittedName>
        <fullName evidence="1">Uncharacterized protein</fullName>
    </submittedName>
</protein>
<dbReference type="RefSeq" id="WP_123167108.1">
    <property type="nucleotide sequence ID" value="NZ_QKOD01000001.1"/>
</dbReference>
<gene>
    <name evidence="1" type="ORF">DNR46_04245</name>
</gene>
<accession>A0A3M9XGJ9</accession>
<comment type="caution">
    <text evidence="1">The sequence shown here is derived from an EMBL/GenBank/DDBJ whole genome shotgun (WGS) entry which is preliminary data.</text>
</comment>
<name>A0A3M9XGJ9_9HYPH</name>
<evidence type="ECO:0000313" key="2">
    <source>
        <dbReference type="Proteomes" id="UP000275436"/>
    </source>
</evidence>
<reference evidence="1 2" key="1">
    <citation type="journal article" date="2018" name="Mol. Plant Microbe Interact.">
        <title>Taxonomically Different Co-Microsymbionts of a Relict Legume, Oxytropis popoviana, Have Complementary Sets of Symbiotic Genes and Together Increase the Efficiency of Plant Nodulation.</title>
        <authorList>
            <person name="Safronova V."/>
            <person name="Belimov A."/>
            <person name="Sazanova A."/>
            <person name="Chirak E."/>
            <person name="Verkhozina A."/>
            <person name="Kuznetsova I."/>
            <person name="Andronov E."/>
            <person name="Puhalsky J."/>
            <person name="Tikhonovich I."/>
        </authorList>
    </citation>
    <scope>NUCLEOTIDE SEQUENCE [LARGE SCALE GENOMIC DNA]</scope>
    <source>
        <strain evidence="1 2">Opo-235</strain>
    </source>
</reference>
<evidence type="ECO:0000313" key="1">
    <source>
        <dbReference type="EMBL" id="RNJ47074.1"/>
    </source>
</evidence>
<sequence>MSEKGADVMQEAVRDLCRIAPKLTDDLNFEQTTAAQKCIEALVLPLSTDDVSGLISLLPADGDIAYGLNWSILHAVEAAPEWPLWDMLRDEGNDWVRRFCQRLANAGFEAPCDVGSKPS</sequence>
<dbReference type="EMBL" id="QKOD01000001">
    <property type="protein sequence ID" value="RNJ47074.1"/>
    <property type="molecule type" value="Genomic_DNA"/>
</dbReference>
<dbReference type="Proteomes" id="UP000275436">
    <property type="component" value="Unassembled WGS sequence"/>
</dbReference>